<feature type="signal peptide" evidence="8">
    <location>
        <begin position="1"/>
        <end position="19"/>
    </location>
</feature>
<reference evidence="10" key="1">
    <citation type="submission" date="2025-08" db="UniProtKB">
        <authorList>
            <consortium name="Ensembl"/>
        </authorList>
    </citation>
    <scope>IDENTIFICATION</scope>
</reference>
<evidence type="ECO:0000256" key="7">
    <source>
        <dbReference type="ARBA" id="ARBA00023157"/>
    </source>
</evidence>
<dbReference type="SUPFAM" id="SSF54076">
    <property type="entry name" value="RNase A-like"/>
    <property type="match status" value="1"/>
</dbReference>
<dbReference type="PANTHER" id="PTHR11437">
    <property type="entry name" value="RIBONUCLEASE"/>
    <property type="match status" value="1"/>
</dbReference>
<accession>A0A3B4TC61</accession>
<feature type="domain" description="Ribonuclease A-domain" evidence="9">
    <location>
        <begin position="24"/>
        <end position="140"/>
    </location>
</feature>
<evidence type="ECO:0000256" key="5">
    <source>
        <dbReference type="ARBA" id="ARBA00022759"/>
    </source>
</evidence>
<dbReference type="GeneTree" id="ENSGT01140000283246"/>
<reference evidence="10" key="2">
    <citation type="submission" date="2025-09" db="UniProtKB">
        <authorList>
            <consortium name="Ensembl"/>
        </authorList>
    </citation>
    <scope>IDENTIFICATION</scope>
</reference>
<keyword evidence="8" id="KW-0732">Signal</keyword>
<dbReference type="PROSITE" id="PS00127">
    <property type="entry name" value="RNASE_PANCREATIC"/>
    <property type="match status" value="1"/>
</dbReference>
<dbReference type="PANTHER" id="PTHR11437:SF10">
    <property type="entry name" value="ANGIOGENIN-RELATED"/>
    <property type="match status" value="1"/>
</dbReference>
<dbReference type="InterPro" id="IPR036816">
    <property type="entry name" value="RNaseA-like_dom_sf"/>
</dbReference>
<evidence type="ECO:0000259" key="9">
    <source>
        <dbReference type="SMART" id="SM00092"/>
    </source>
</evidence>
<dbReference type="GO" id="GO:0050830">
    <property type="term" value="P:defense response to Gram-positive bacterium"/>
    <property type="evidence" value="ECO:0007669"/>
    <property type="project" value="TreeGrafter"/>
</dbReference>
<dbReference type="GO" id="GO:0003676">
    <property type="term" value="F:nucleic acid binding"/>
    <property type="evidence" value="ECO:0007669"/>
    <property type="project" value="InterPro"/>
</dbReference>
<comment type="similarity">
    <text evidence="2 8">Belongs to the pancreatic ribonuclease family.</text>
</comment>
<dbReference type="GO" id="GO:0016787">
    <property type="term" value="F:hydrolase activity"/>
    <property type="evidence" value="ECO:0007669"/>
    <property type="project" value="UniProtKB-KW"/>
</dbReference>
<comment type="subcellular location">
    <subcellularLocation>
        <location evidence="1">Secreted</location>
    </subcellularLocation>
</comment>
<dbReference type="AlphaFoldDB" id="A0A3B4TC61"/>
<evidence type="ECO:0000313" key="11">
    <source>
        <dbReference type="Proteomes" id="UP000261420"/>
    </source>
</evidence>
<dbReference type="Pfam" id="PF00074">
    <property type="entry name" value="RnaseA"/>
    <property type="match status" value="1"/>
</dbReference>
<dbReference type="GO" id="GO:0005576">
    <property type="term" value="C:extracellular region"/>
    <property type="evidence" value="ECO:0007669"/>
    <property type="project" value="UniProtKB-SubCell"/>
</dbReference>
<evidence type="ECO:0000256" key="8">
    <source>
        <dbReference type="RuleBase" id="RU000651"/>
    </source>
</evidence>
<evidence type="ECO:0000313" key="10">
    <source>
        <dbReference type="Ensembl" id="ENSSDUP00000003724.1"/>
    </source>
</evidence>
<dbReference type="OMA" id="METMRIM"/>
<dbReference type="SMART" id="SM00092">
    <property type="entry name" value="RNAse_Pc"/>
    <property type="match status" value="1"/>
</dbReference>
<protein>
    <recommendedName>
        <fullName evidence="9">Ribonuclease A-domain domain-containing protein</fullName>
    </recommendedName>
</protein>
<evidence type="ECO:0000256" key="6">
    <source>
        <dbReference type="ARBA" id="ARBA00022801"/>
    </source>
</evidence>
<dbReference type="GO" id="GO:0050829">
    <property type="term" value="P:defense response to Gram-negative bacterium"/>
    <property type="evidence" value="ECO:0007669"/>
    <property type="project" value="TreeGrafter"/>
</dbReference>
<dbReference type="InterPro" id="IPR023412">
    <property type="entry name" value="RNaseA_domain"/>
</dbReference>
<dbReference type="Ensembl" id="ENSSDUT00000003807.1">
    <property type="protein sequence ID" value="ENSSDUP00000003724.1"/>
    <property type="gene ID" value="ENSSDUG00000002822.1"/>
</dbReference>
<dbReference type="InterPro" id="IPR023411">
    <property type="entry name" value="RNaseA_AS"/>
</dbReference>
<keyword evidence="3" id="KW-0964">Secreted</keyword>
<name>A0A3B4TC61_SERDU</name>
<evidence type="ECO:0000256" key="3">
    <source>
        <dbReference type="ARBA" id="ARBA00022525"/>
    </source>
</evidence>
<dbReference type="GO" id="GO:0001525">
    <property type="term" value="P:angiogenesis"/>
    <property type="evidence" value="ECO:0007669"/>
    <property type="project" value="TreeGrafter"/>
</dbReference>
<evidence type="ECO:0000256" key="2">
    <source>
        <dbReference type="ARBA" id="ARBA00005600"/>
    </source>
</evidence>
<dbReference type="GO" id="GO:0004540">
    <property type="term" value="F:RNA nuclease activity"/>
    <property type="evidence" value="ECO:0007669"/>
    <property type="project" value="TreeGrafter"/>
</dbReference>
<dbReference type="InterPro" id="IPR001427">
    <property type="entry name" value="RNaseA"/>
</dbReference>
<feature type="chain" id="PRO_5017101895" description="Ribonuclease A-domain domain-containing protein" evidence="8">
    <location>
        <begin position="20"/>
        <end position="150"/>
    </location>
</feature>
<keyword evidence="4 8" id="KW-0540">Nuclease</keyword>
<dbReference type="Gene3D" id="3.10.130.10">
    <property type="entry name" value="Ribonuclease A-like domain"/>
    <property type="match status" value="1"/>
</dbReference>
<keyword evidence="7" id="KW-1015">Disulfide bond</keyword>
<dbReference type="Proteomes" id="UP000261420">
    <property type="component" value="Unplaced"/>
</dbReference>
<keyword evidence="5 8" id="KW-0255">Endonuclease</keyword>
<evidence type="ECO:0000256" key="1">
    <source>
        <dbReference type="ARBA" id="ARBA00004613"/>
    </source>
</evidence>
<sequence>MRFQCVCLLLMLLSATVLLHDADLMQRYKKFRKQHIYEKMTVTKCDYEMQARNISRLKNKECKSINTFILADIKPVKSICDRVPYDNETTSHQRFDLVVCNLTQQKAKLAKCRYSGHEKHKKLIIIKCEQGYPVHYFGERDFIEDGKLWP</sequence>
<evidence type="ECO:0000256" key="4">
    <source>
        <dbReference type="ARBA" id="ARBA00022722"/>
    </source>
</evidence>
<organism evidence="10 11">
    <name type="scientific">Seriola dumerili</name>
    <name type="common">Greater amberjack</name>
    <name type="synonym">Caranx dumerili</name>
    <dbReference type="NCBI Taxonomy" id="41447"/>
    <lineage>
        <taxon>Eukaryota</taxon>
        <taxon>Metazoa</taxon>
        <taxon>Chordata</taxon>
        <taxon>Craniata</taxon>
        <taxon>Vertebrata</taxon>
        <taxon>Euteleostomi</taxon>
        <taxon>Actinopterygii</taxon>
        <taxon>Neopterygii</taxon>
        <taxon>Teleostei</taxon>
        <taxon>Neoteleostei</taxon>
        <taxon>Acanthomorphata</taxon>
        <taxon>Carangaria</taxon>
        <taxon>Carangiformes</taxon>
        <taxon>Carangidae</taxon>
        <taxon>Seriola</taxon>
    </lineage>
</organism>
<dbReference type="GO" id="GO:0004519">
    <property type="term" value="F:endonuclease activity"/>
    <property type="evidence" value="ECO:0007669"/>
    <property type="project" value="UniProtKB-KW"/>
</dbReference>
<keyword evidence="11" id="KW-1185">Reference proteome</keyword>
<proteinExistence type="inferred from homology"/>
<keyword evidence="6 8" id="KW-0378">Hydrolase</keyword>